<dbReference type="Gene3D" id="2.20.70.10">
    <property type="match status" value="1"/>
</dbReference>
<evidence type="ECO:0000313" key="7">
    <source>
        <dbReference type="RefSeq" id="XP_038989348.1"/>
    </source>
</evidence>
<dbReference type="InterPro" id="IPR001202">
    <property type="entry name" value="WW_dom"/>
</dbReference>
<reference evidence="6" key="1">
    <citation type="journal article" date="2019" name="Nat. Commun.">
        <title>Genome-wide association mapping of date palm fruit traits.</title>
        <authorList>
            <person name="Hazzouri K.M."/>
            <person name="Gros-Balthazard M."/>
            <person name="Flowers J.M."/>
            <person name="Copetti D."/>
            <person name="Lemansour A."/>
            <person name="Lebrun M."/>
            <person name="Masmoudi K."/>
            <person name="Ferrand S."/>
            <person name="Dhar M.I."/>
            <person name="Fresquez Z.A."/>
            <person name="Rosas U."/>
            <person name="Zhang J."/>
            <person name="Talag J."/>
            <person name="Lee S."/>
            <person name="Kudrna D."/>
            <person name="Powell R.F."/>
            <person name="Leitch I.J."/>
            <person name="Krueger R.R."/>
            <person name="Wing R.A."/>
            <person name="Amiri K.M.A."/>
            <person name="Purugganan M.D."/>
        </authorList>
    </citation>
    <scope>NUCLEOTIDE SEQUENCE [LARGE SCALE GENOMIC DNA]</scope>
    <source>
        <strain evidence="6">cv. Khalas</strain>
    </source>
</reference>
<name>A0A8B9AZP9_PHODC</name>
<sequence length="212" mass="22809">MTAPNIEMIAASLRNCSLGRGNRGAAAAAASPPLPRRLVEEEEEEEEEEEGAGVTVELNSELPLPYQWEQCLDMRTGEVYYVNWETGTRTTEDPRTFSTAYVTSYCSEEEEEEDDDDDETSDEDSTSGDGKDDSGEPSYSSGAYSGLSSISSSSPGETATSSDEPYGGRGGGQILVAAGCKSCFMYFMVPKRIEDCPKCGGLLLHLGRNGCI</sequence>
<dbReference type="AlphaFoldDB" id="A0A8B9AZP9"/>
<keyword evidence="2" id="KW-0963">Cytoplasm</keyword>
<feature type="domain" description="WW" evidence="5">
    <location>
        <begin position="62"/>
        <end position="96"/>
    </location>
</feature>
<accession>A0A8B9AZP9</accession>
<dbReference type="CDD" id="cd00201">
    <property type="entry name" value="WW"/>
    <property type="match status" value="1"/>
</dbReference>
<dbReference type="PANTHER" id="PTHR14791">
    <property type="entry name" value="BOMB/KIRA PROTEINS"/>
    <property type="match status" value="1"/>
</dbReference>
<evidence type="ECO:0000256" key="4">
    <source>
        <dbReference type="SAM" id="MobiDB-lite"/>
    </source>
</evidence>
<feature type="compositionally biased region" description="Low complexity" evidence="4">
    <location>
        <begin position="136"/>
        <end position="162"/>
    </location>
</feature>
<evidence type="ECO:0000256" key="2">
    <source>
        <dbReference type="ARBA" id="ARBA00022490"/>
    </source>
</evidence>
<dbReference type="InterPro" id="IPR036020">
    <property type="entry name" value="WW_dom_sf"/>
</dbReference>
<evidence type="ECO:0000256" key="3">
    <source>
        <dbReference type="ARBA" id="ARBA00022553"/>
    </source>
</evidence>
<keyword evidence="3" id="KW-0597">Phosphoprotein</keyword>
<dbReference type="RefSeq" id="XP_038989348.1">
    <property type="nucleotide sequence ID" value="XM_039133420.1"/>
</dbReference>
<gene>
    <name evidence="7" type="primary">LOC103699559</name>
</gene>
<dbReference type="Pfam" id="PF00397">
    <property type="entry name" value="WW"/>
    <property type="match status" value="1"/>
</dbReference>
<comment type="subcellular location">
    <subcellularLocation>
        <location evidence="1">Cytoplasm</location>
    </subcellularLocation>
</comment>
<reference evidence="7" key="2">
    <citation type="submission" date="2025-08" db="UniProtKB">
        <authorList>
            <consortium name="RefSeq"/>
        </authorList>
    </citation>
    <scope>IDENTIFICATION</scope>
    <source>
        <tissue evidence="7">Young leaves</tissue>
    </source>
</reference>
<evidence type="ECO:0000259" key="5">
    <source>
        <dbReference type="PROSITE" id="PS50020"/>
    </source>
</evidence>
<dbReference type="PANTHER" id="PTHR14791:SF29">
    <property type="entry name" value="PROTEIN KIBRA"/>
    <property type="match status" value="1"/>
</dbReference>
<proteinExistence type="predicted"/>
<dbReference type="Proteomes" id="UP000228380">
    <property type="component" value="Chromosome 14"/>
</dbReference>
<dbReference type="SUPFAM" id="SSF51045">
    <property type="entry name" value="WW domain"/>
    <property type="match status" value="1"/>
</dbReference>
<feature type="region of interest" description="Disordered" evidence="4">
    <location>
        <begin position="21"/>
        <end position="60"/>
    </location>
</feature>
<dbReference type="OrthoDB" id="1930512at2759"/>
<dbReference type="InterPro" id="IPR051105">
    <property type="entry name" value="WWC/KIBRA_Hippo_Reg"/>
</dbReference>
<organism evidence="6 7">
    <name type="scientific">Phoenix dactylifera</name>
    <name type="common">Date palm</name>
    <dbReference type="NCBI Taxonomy" id="42345"/>
    <lineage>
        <taxon>Eukaryota</taxon>
        <taxon>Viridiplantae</taxon>
        <taxon>Streptophyta</taxon>
        <taxon>Embryophyta</taxon>
        <taxon>Tracheophyta</taxon>
        <taxon>Spermatophyta</taxon>
        <taxon>Magnoliopsida</taxon>
        <taxon>Liliopsida</taxon>
        <taxon>Arecaceae</taxon>
        <taxon>Coryphoideae</taxon>
        <taxon>Phoeniceae</taxon>
        <taxon>Phoenix</taxon>
    </lineage>
</organism>
<feature type="compositionally biased region" description="Low complexity" evidence="4">
    <location>
        <begin position="21"/>
        <end position="31"/>
    </location>
</feature>
<dbReference type="GeneID" id="103699559"/>
<dbReference type="PROSITE" id="PS50020">
    <property type="entry name" value="WW_DOMAIN_2"/>
    <property type="match status" value="1"/>
</dbReference>
<protein>
    <submittedName>
        <fullName evidence="7">Uncharacterized protein LOC103699559</fullName>
    </submittedName>
</protein>
<feature type="compositionally biased region" description="Acidic residues" evidence="4">
    <location>
        <begin position="40"/>
        <end position="51"/>
    </location>
</feature>
<evidence type="ECO:0000313" key="6">
    <source>
        <dbReference type="Proteomes" id="UP000228380"/>
    </source>
</evidence>
<dbReference type="GO" id="GO:0005737">
    <property type="term" value="C:cytoplasm"/>
    <property type="evidence" value="ECO:0007669"/>
    <property type="project" value="UniProtKB-SubCell"/>
</dbReference>
<keyword evidence="6" id="KW-1185">Reference proteome</keyword>
<dbReference type="KEGG" id="pda:103699559"/>
<feature type="region of interest" description="Disordered" evidence="4">
    <location>
        <begin position="105"/>
        <end position="168"/>
    </location>
</feature>
<feature type="compositionally biased region" description="Acidic residues" evidence="4">
    <location>
        <begin position="107"/>
        <end position="126"/>
    </location>
</feature>
<evidence type="ECO:0000256" key="1">
    <source>
        <dbReference type="ARBA" id="ARBA00004496"/>
    </source>
</evidence>